<organism evidence="1 2">
    <name type="scientific">Leptolinea tardivitalis</name>
    <dbReference type="NCBI Taxonomy" id="229920"/>
    <lineage>
        <taxon>Bacteria</taxon>
        <taxon>Bacillati</taxon>
        <taxon>Chloroflexota</taxon>
        <taxon>Anaerolineae</taxon>
        <taxon>Anaerolineales</taxon>
        <taxon>Anaerolineaceae</taxon>
        <taxon>Leptolinea</taxon>
    </lineage>
</organism>
<name>A0A0P6WLP4_9CHLR</name>
<dbReference type="STRING" id="229920.ADM99_16545"/>
<comment type="caution">
    <text evidence="1">The sequence shown here is derived from an EMBL/GenBank/DDBJ whole genome shotgun (WGS) entry which is preliminary data.</text>
</comment>
<gene>
    <name evidence="1" type="ORF">ADM99_16545</name>
</gene>
<dbReference type="Proteomes" id="UP000050430">
    <property type="component" value="Unassembled WGS sequence"/>
</dbReference>
<reference evidence="1 2" key="1">
    <citation type="submission" date="2015-07" db="EMBL/GenBank/DDBJ databases">
        <title>Genome sequence of Leptolinea tardivitalis DSM 16556.</title>
        <authorList>
            <person name="Hemp J."/>
            <person name="Ward L.M."/>
            <person name="Pace L.A."/>
            <person name="Fischer W.W."/>
        </authorList>
    </citation>
    <scope>NUCLEOTIDE SEQUENCE [LARGE SCALE GENOMIC DNA]</scope>
    <source>
        <strain evidence="1 2">YMTK-2</strain>
    </source>
</reference>
<proteinExistence type="predicted"/>
<dbReference type="AlphaFoldDB" id="A0A0P6WLP4"/>
<evidence type="ECO:0000313" key="1">
    <source>
        <dbReference type="EMBL" id="KPL70692.1"/>
    </source>
</evidence>
<sequence length="140" mass="15998">MKLNPSQKRFLTSALLGYEKTLRNALQTLDSHNEQGILYKPHFTINKDSRNEAKKIIQNELIQIANMVKKYDLETREVDLSNSLAAHLSENWGDLVDCSSAHLGNYGEVDRTRIEDYDREMEELADTALKLAILFGNVDD</sequence>
<protein>
    <submittedName>
        <fullName evidence="1">Uncharacterized protein</fullName>
    </submittedName>
</protein>
<evidence type="ECO:0000313" key="2">
    <source>
        <dbReference type="Proteomes" id="UP000050430"/>
    </source>
</evidence>
<keyword evidence="2" id="KW-1185">Reference proteome</keyword>
<accession>A0A0P6WLP4</accession>
<dbReference type="EMBL" id="LGCK01000014">
    <property type="protein sequence ID" value="KPL70692.1"/>
    <property type="molecule type" value="Genomic_DNA"/>
</dbReference>